<comment type="subcellular location">
    <subcellularLocation>
        <location evidence="1">Cell membrane</location>
        <topology evidence="1">Multi-pass membrane protein</topology>
    </subcellularLocation>
</comment>
<feature type="transmembrane region" description="Helical" evidence="6">
    <location>
        <begin position="87"/>
        <end position="103"/>
    </location>
</feature>
<feature type="transmembrane region" description="Helical" evidence="6">
    <location>
        <begin position="109"/>
        <end position="125"/>
    </location>
</feature>
<evidence type="ECO:0000256" key="6">
    <source>
        <dbReference type="SAM" id="Phobius"/>
    </source>
</evidence>
<protein>
    <submittedName>
        <fullName evidence="8">Na/Pi-cotransporter family protein</fullName>
    </submittedName>
</protein>
<reference evidence="8 9" key="1">
    <citation type="submission" date="2016-03" db="EMBL/GenBank/DDBJ databases">
        <authorList>
            <person name="Ploux O."/>
        </authorList>
    </citation>
    <scope>NUCLEOTIDE SEQUENCE [LARGE SCALE GENOMIC DNA]</scope>
    <source>
        <strain evidence="8 9">R0</strain>
    </source>
</reference>
<feature type="transmembrane region" description="Helical" evidence="6">
    <location>
        <begin position="137"/>
        <end position="160"/>
    </location>
</feature>
<accession>A0A150WJH6</accession>
<evidence type="ECO:0000256" key="2">
    <source>
        <dbReference type="ARBA" id="ARBA00022475"/>
    </source>
</evidence>
<dbReference type="RefSeq" id="WP_061835565.1">
    <property type="nucleotide sequence ID" value="NZ_LUKE01000003.1"/>
</dbReference>
<keyword evidence="5 6" id="KW-0472">Membrane</keyword>
<dbReference type="InterPro" id="IPR038078">
    <property type="entry name" value="PhoU-like_sf"/>
</dbReference>
<dbReference type="GO" id="GO:0044341">
    <property type="term" value="P:sodium-dependent phosphate transport"/>
    <property type="evidence" value="ECO:0007669"/>
    <property type="project" value="InterPro"/>
</dbReference>
<feature type="transmembrane region" description="Helical" evidence="6">
    <location>
        <begin position="7"/>
        <end position="30"/>
    </location>
</feature>
<dbReference type="NCBIfam" id="NF037997">
    <property type="entry name" value="Na_Pi_symport"/>
    <property type="match status" value="1"/>
</dbReference>
<evidence type="ECO:0000313" key="9">
    <source>
        <dbReference type="Proteomes" id="UP000075320"/>
    </source>
</evidence>
<dbReference type="Gene3D" id="1.20.58.220">
    <property type="entry name" value="Phosphate transport system protein phou homolog 2, domain 2"/>
    <property type="match status" value="1"/>
</dbReference>
<dbReference type="Pfam" id="PF02690">
    <property type="entry name" value="Na_Pi_cotrans"/>
    <property type="match status" value="2"/>
</dbReference>
<evidence type="ECO:0000256" key="5">
    <source>
        <dbReference type="ARBA" id="ARBA00023136"/>
    </source>
</evidence>
<dbReference type="EMBL" id="LUKE01000003">
    <property type="protein sequence ID" value="KYG63671.1"/>
    <property type="molecule type" value="Genomic_DNA"/>
</dbReference>
<keyword evidence="3 6" id="KW-0812">Transmembrane</keyword>
<dbReference type="AlphaFoldDB" id="A0A150WJH6"/>
<name>A0A150WJH6_BDEBC</name>
<evidence type="ECO:0000259" key="7">
    <source>
        <dbReference type="Pfam" id="PF01895"/>
    </source>
</evidence>
<feature type="domain" description="PhoU" evidence="7">
    <location>
        <begin position="343"/>
        <end position="421"/>
    </location>
</feature>
<keyword evidence="4 6" id="KW-1133">Transmembrane helix</keyword>
<comment type="caution">
    <text evidence="8">The sequence shown here is derived from an EMBL/GenBank/DDBJ whole genome shotgun (WGS) entry which is preliminary data.</text>
</comment>
<organism evidence="8 9">
    <name type="scientific">Bdellovibrio bacteriovorus</name>
    <dbReference type="NCBI Taxonomy" id="959"/>
    <lineage>
        <taxon>Bacteria</taxon>
        <taxon>Pseudomonadati</taxon>
        <taxon>Bdellovibrionota</taxon>
        <taxon>Bdellovibrionia</taxon>
        <taxon>Bdellovibrionales</taxon>
        <taxon>Pseudobdellovibrionaceae</taxon>
        <taxon>Bdellovibrio</taxon>
    </lineage>
</organism>
<dbReference type="PANTHER" id="PTHR10010:SF46">
    <property type="entry name" value="SODIUM-DEPENDENT PHOSPHATE TRANSPORT PROTEIN 2B"/>
    <property type="match status" value="1"/>
</dbReference>
<sequence>MIDTHNSYFILLVSGVALFLYGMNIASSSLEKLMAGKITNLLNRLSQSKFLAILTGVILTTLMQSSGAVTSMLVGLGSAKVINLRQVMGVIIGTAIGTTLTVQLISLDLGSFALPVFAIAFAFYFKAKKTVFKNLSLVFMGFGLLFLGLNLITTSAHHFAENPMLTDLFQSVRDNPGYSLMISMVFCALVQSSAVTIGLAMSLAAVKAITFYDAMLWVYGANIGTTSVALIAAAGGNYIGRQVAWAHFFYKTISVVIFYPFTQVFIDFLMTFDTTMSRSIANAHLIFNVLSAVIFFPFINKGAELIEKMFPKAASEEFGTEFVNRNNYESSALAISYANREIQRTSDIVLGMIKDSIRLFESNDPKDFDSIKDRDNKVDFLYRETKMFLLDHANKSTTVVHQNIMNMIMFLSDLERAADAIDINILALAIKKNALKLEFSDQGWAEIRQMHEQVVKVASMAINAQQNPDLCEDAIQLKRELAKTEIGLRENHISRLNRGINVSINTSSIHLDLLSEYRRIASLLCNHAYSQRSNK</sequence>
<proteinExistence type="predicted"/>
<evidence type="ECO:0000256" key="3">
    <source>
        <dbReference type="ARBA" id="ARBA00022692"/>
    </source>
</evidence>
<evidence type="ECO:0000313" key="8">
    <source>
        <dbReference type="EMBL" id="KYG63671.1"/>
    </source>
</evidence>
<dbReference type="Proteomes" id="UP000075320">
    <property type="component" value="Unassembled WGS sequence"/>
</dbReference>
<keyword evidence="2" id="KW-1003">Cell membrane</keyword>
<feature type="transmembrane region" description="Helical" evidence="6">
    <location>
        <begin position="281"/>
        <end position="299"/>
    </location>
</feature>
<feature type="transmembrane region" description="Helical" evidence="6">
    <location>
        <begin position="216"/>
        <end position="236"/>
    </location>
</feature>
<dbReference type="GO" id="GO:0005886">
    <property type="term" value="C:plasma membrane"/>
    <property type="evidence" value="ECO:0007669"/>
    <property type="project" value="UniProtKB-SubCell"/>
</dbReference>
<dbReference type="OrthoDB" id="5287796at2"/>
<dbReference type="Pfam" id="PF01895">
    <property type="entry name" value="PhoU"/>
    <property type="match status" value="1"/>
</dbReference>
<dbReference type="GO" id="GO:0005436">
    <property type="term" value="F:sodium:phosphate symporter activity"/>
    <property type="evidence" value="ECO:0007669"/>
    <property type="project" value="InterPro"/>
</dbReference>
<gene>
    <name evidence="8" type="ORF">AZI86_12640</name>
</gene>
<dbReference type="InterPro" id="IPR003841">
    <property type="entry name" value="Na/Pi_transpt"/>
</dbReference>
<evidence type="ECO:0000256" key="4">
    <source>
        <dbReference type="ARBA" id="ARBA00022989"/>
    </source>
</evidence>
<keyword evidence="9" id="KW-1185">Reference proteome</keyword>
<dbReference type="PANTHER" id="PTHR10010">
    <property type="entry name" value="SOLUTE CARRIER FAMILY 34 SODIUM PHOSPHATE , MEMBER 2-RELATED"/>
    <property type="match status" value="1"/>
</dbReference>
<feature type="transmembrane region" description="Helical" evidence="6">
    <location>
        <begin position="248"/>
        <end position="269"/>
    </location>
</feature>
<feature type="transmembrane region" description="Helical" evidence="6">
    <location>
        <begin position="50"/>
        <end position="75"/>
    </location>
</feature>
<dbReference type="InterPro" id="IPR026022">
    <property type="entry name" value="PhoU_dom"/>
</dbReference>
<feature type="transmembrane region" description="Helical" evidence="6">
    <location>
        <begin position="180"/>
        <end position="204"/>
    </location>
</feature>
<evidence type="ECO:0000256" key="1">
    <source>
        <dbReference type="ARBA" id="ARBA00004651"/>
    </source>
</evidence>
<dbReference type="SUPFAM" id="SSF109755">
    <property type="entry name" value="PhoU-like"/>
    <property type="match status" value="1"/>
</dbReference>